<organism evidence="3 4">
    <name type="scientific">Actinomadura namibiensis</name>
    <dbReference type="NCBI Taxonomy" id="182080"/>
    <lineage>
        <taxon>Bacteria</taxon>
        <taxon>Bacillati</taxon>
        <taxon>Actinomycetota</taxon>
        <taxon>Actinomycetes</taxon>
        <taxon>Streptosporangiales</taxon>
        <taxon>Thermomonosporaceae</taxon>
        <taxon>Actinomadura</taxon>
    </lineage>
</organism>
<accession>A0A7W3QQ70</accession>
<gene>
    <name evidence="3" type="ORF">HNR61_007083</name>
</gene>
<reference evidence="3 4" key="1">
    <citation type="submission" date="2020-08" db="EMBL/GenBank/DDBJ databases">
        <title>Genomic Encyclopedia of Type Strains, Phase IV (KMG-IV): sequencing the most valuable type-strain genomes for metagenomic binning, comparative biology and taxonomic classification.</title>
        <authorList>
            <person name="Goeker M."/>
        </authorList>
    </citation>
    <scope>NUCLEOTIDE SEQUENCE [LARGE SCALE GENOMIC DNA]</scope>
    <source>
        <strain evidence="3 4">DSM 44197</strain>
    </source>
</reference>
<dbReference type="RefSeq" id="WP_182847390.1">
    <property type="nucleotide sequence ID" value="NZ_BAAALP010000068.1"/>
</dbReference>
<dbReference type="AlphaFoldDB" id="A0A7W3QQ70"/>
<name>A0A7W3QQ70_ACTNM</name>
<evidence type="ECO:0000313" key="4">
    <source>
        <dbReference type="Proteomes" id="UP000572680"/>
    </source>
</evidence>
<dbReference type="EMBL" id="JACJIA010000011">
    <property type="protein sequence ID" value="MBA8955409.1"/>
    <property type="molecule type" value="Genomic_DNA"/>
</dbReference>
<evidence type="ECO:0000259" key="2">
    <source>
        <dbReference type="Pfam" id="PF11695"/>
    </source>
</evidence>
<evidence type="ECO:0000313" key="3">
    <source>
        <dbReference type="EMBL" id="MBA8955409.1"/>
    </source>
</evidence>
<dbReference type="InterPro" id="IPR011008">
    <property type="entry name" value="Dimeric_a/b-barrel"/>
</dbReference>
<comment type="caution">
    <text evidence="3">The sequence shown here is derived from an EMBL/GenBank/DDBJ whole genome shotgun (WGS) entry which is preliminary data.</text>
</comment>
<dbReference type="InterPro" id="IPR021708">
    <property type="entry name" value="DUF3291"/>
</dbReference>
<dbReference type="SUPFAM" id="SSF54909">
    <property type="entry name" value="Dimeric alpha+beta barrel"/>
    <property type="match status" value="1"/>
</dbReference>
<feature type="region of interest" description="Disordered" evidence="1">
    <location>
        <begin position="159"/>
        <end position="179"/>
    </location>
</feature>
<protein>
    <recommendedName>
        <fullName evidence="2">DUF3291 domain-containing protein</fullName>
    </recommendedName>
</protein>
<proteinExistence type="predicted"/>
<dbReference type="Proteomes" id="UP000572680">
    <property type="component" value="Unassembled WGS sequence"/>
</dbReference>
<feature type="domain" description="DUF3291" evidence="2">
    <location>
        <begin position="9"/>
        <end position="146"/>
    </location>
</feature>
<dbReference type="Pfam" id="PF11695">
    <property type="entry name" value="DUF3291"/>
    <property type="match status" value="1"/>
</dbReference>
<keyword evidence="4" id="KW-1185">Reference proteome</keyword>
<sequence>MPDDSRFHLAQLNIAALRFPLEDPRIADFVAALEPINALADAAPGFVWRLVGEEGDDATGLRPFGPDVIVNLTVWEGAEALWDYVYRSGHLEVMRRRREWFQRPAEAHLVMWWVPAGHVPGVAEAAERLELLRAEGPSPRAFTFASSYTAEEARAVDPALAGPSGAGPAGAGQASSAAV</sequence>
<evidence type="ECO:0000256" key="1">
    <source>
        <dbReference type="SAM" id="MobiDB-lite"/>
    </source>
</evidence>